<accession>A0A9P1NR14</accession>
<dbReference type="Proteomes" id="UP000007319">
    <property type="component" value="Plasmid AZOBR_p3"/>
</dbReference>
<dbReference type="RefSeq" id="WP_014199037.1">
    <property type="nucleotide sequence ID" value="NC_016595.1"/>
</dbReference>
<feature type="compositionally biased region" description="Basic and acidic residues" evidence="1">
    <location>
        <begin position="216"/>
        <end position="227"/>
    </location>
</feature>
<dbReference type="AlphaFoldDB" id="A0A9P1NR14"/>
<dbReference type="EMBL" id="HE577330">
    <property type="protein sequence ID" value="CCD02517.1"/>
    <property type="molecule type" value="Genomic_DNA"/>
</dbReference>
<keyword evidence="2" id="KW-1133">Transmembrane helix</keyword>
<keyword evidence="2" id="KW-0812">Transmembrane</keyword>
<evidence type="ECO:0000256" key="1">
    <source>
        <dbReference type="SAM" id="MobiDB-lite"/>
    </source>
</evidence>
<reference evidence="3 4" key="1">
    <citation type="journal article" date="2011" name="PLoS Genet.">
        <title>Azospirillum genomes reveal transition of bacteria from aquatic to terrestrial environments.</title>
        <authorList>
            <person name="Wisniewski-Dye F."/>
            <person name="Borziak K."/>
            <person name="Khalsa-Moyers G."/>
            <person name="Alexandre G."/>
            <person name="Sukharnikov L.O."/>
            <person name="Wuichet K."/>
            <person name="Hurst G.B."/>
            <person name="McDonald W.H."/>
            <person name="Robertson J.S."/>
            <person name="Barbe V."/>
            <person name="Calteau A."/>
            <person name="Rouy Z."/>
            <person name="Mangenot S."/>
            <person name="Prigent-Combaret C."/>
            <person name="Normand P."/>
            <person name="Boyer M."/>
            <person name="Siguier P."/>
            <person name="Dessaux Y."/>
            <person name="Elmerich C."/>
            <person name="Condemine G."/>
            <person name="Krishnen G."/>
            <person name="Kennedy I."/>
            <person name="Paterson A.H."/>
            <person name="Gonzalez V."/>
            <person name="Mavingui P."/>
            <person name="Zhulin I.B."/>
        </authorList>
    </citation>
    <scope>NUCLEOTIDE SEQUENCE [LARGE SCALE GENOMIC DNA]</scope>
    <source>
        <strain evidence="3 4">Sp245</strain>
    </source>
</reference>
<feature type="compositionally biased region" description="Low complexity" evidence="1">
    <location>
        <begin position="228"/>
        <end position="239"/>
    </location>
</feature>
<protein>
    <submittedName>
        <fullName evidence="3">Uncharacterized protein</fullName>
    </submittedName>
</protein>
<feature type="transmembrane region" description="Helical" evidence="2">
    <location>
        <begin position="114"/>
        <end position="135"/>
    </location>
</feature>
<organism evidence="3 4">
    <name type="scientific">Azospirillum baldaniorum</name>
    <dbReference type="NCBI Taxonomy" id="1064539"/>
    <lineage>
        <taxon>Bacteria</taxon>
        <taxon>Pseudomonadati</taxon>
        <taxon>Pseudomonadota</taxon>
        <taxon>Alphaproteobacteria</taxon>
        <taxon>Rhodospirillales</taxon>
        <taxon>Azospirillaceae</taxon>
        <taxon>Azospirillum</taxon>
    </lineage>
</organism>
<keyword evidence="2" id="KW-0472">Membrane</keyword>
<evidence type="ECO:0000313" key="4">
    <source>
        <dbReference type="Proteomes" id="UP000007319"/>
    </source>
</evidence>
<sequence length="239" mass="24406">MPDEFLNRLAAALTIAHHIPGRVRLKLDGAAERGLVALADDARALHRALTGAEGIRSVALNPLARSCTIEYDPTVIPALSVAGSAARGSQRGGEDAAAHRHCRVCGRCAGKETMMLPLLTFASGVIAGAIGVRMVKNAKAKADPKIADLKSVDVRAAAREGAGKAQTAVREAAVTGLLAIERTSAGLRSRLATPANAAEQEPVEEAPVDAAPAEAELAKEDVAEPAKSEPAPSAAPGAA</sequence>
<dbReference type="KEGG" id="abs:AZOBR_p310259"/>
<evidence type="ECO:0000256" key="2">
    <source>
        <dbReference type="SAM" id="Phobius"/>
    </source>
</evidence>
<evidence type="ECO:0000313" key="3">
    <source>
        <dbReference type="EMBL" id="CCD02517.1"/>
    </source>
</evidence>
<keyword evidence="3" id="KW-0614">Plasmid</keyword>
<geneLocation type="plasmid" evidence="3 4">
    <name>AZOBR_p3</name>
</geneLocation>
<gene>
    <name evidence="3" type="ORF">AZOBR_p310259</name>
</gene>
<keyword evidence="4" id="KW-1185">Reference proteome</keyword>
<name>A0A9P1NR14_9PROT</name>
<proteinExistence type="predicted"/>
<feature type="region of interest" description="Disordered" evidence="1">
    <location>
        <begin position="191"/>
        <end position="239"/>
    </location>
</feature>